<feature type="domain" description="DUF1585" evidence="2">
    <location>
        <begin position="711"/>
        <end position="784"/>
    </location>
</feature>
<organism evidence="8 9">
    <name type="scientific">Haloferula helveola</name>
    <dbReference type="NCBI Taxonomy" id="490095"/>
    <lineage>
        <taxon>Bacteria</taxon>
        <taxon>Pseudomonadati</taxon>
        <taxon>Verrucomicrobiota</taxon>
        <taxon>Verrucomicrobiia</taxon>
        <taxon>Verrucomicrobiales</taxon>
        <taxon>Verrucomicrobiaceae</taxon>
        <taxon>Haloferula</taxon>
    </lineage>
</organism>
<feature type="domain" description="DUF1587" evidence="3">
    <location>
        <begin position="119"/>
        <end position="182"/>
    </location>
</feature>
<evidence type="ECO:0000259" key="3">
    <source>
        <dbReference type="Pfam" id="PF07626"/>
    </source>
</evidence>
<dbReference type="Pfam" id="PF07627">
    <property type="entry name" value="PSCyt3"/>
    <property type="match status" value="1"/>
</dbReference>
<dbReference type="InterPro" id="IPR011429">
    <property type="entry name" value="Cyt_c_Planctomycete-type"/>
</dbReference>
<proteinExistence type="predicted"/>
<reference evidence="8 9" key="1">
    <citation type="submission" date="2021-06" db="EMBL/GenBank/DDBJ databases">
        <title>Complete genome of Haloferula helveola possessing various polysaccharide degrading enzymes.</title>
        <authorList>
            <person name="Takami H."/>
            <person name="Huang C."/>
            <person name="Hamasaki K."/>
        </authorList>
    </citation>
    <scope>NUCLEOTIDE SEQUENCE [LARGE SCALE GENOMIC DNA]</scope>
    <source>
        <strain evidence="8 9">CN-1</strain>
    </source>
</reference>
<dbReference type="Pfam" id="PF07624">
    <property type="entry name" value="PSD2"/>
    <property type="match status" value="1"/>
</dbReference>
<dbReference type="InterPro" id="IPR036909">
    <property type="entry name" value="Cyt_c-like_dom_sf"/>
</dbReference>
<dbReference type="RefSeq" id="WP_338689689.1">
    <property type="nucleotide sequence ID" value="NZ_AP024702.1"/>
</dbReference>
<feature type="domain" description="DUF1588" evidence="4">
    <location>
        <begin position="597"/>
        <end position="693"/>
    </location>
</feature>
<feature type="domain" description="Cytochrome C Planctomycete-type" evidence="6">
    <location>
        <begin position="35"/>
        <end position="81"/>
    </location>
</feature>
<dbReference type="EMBL" id="AP024702">
    <property type="protein sequence ID" value="BCX47462.1"/>
    <property type="molecule type" value="Genomic_DNA"/>
</dbReference>
<gene>
    <name evidence="8" type="ORF">HAHE_13700</name>
</gene>
<evidence type="ECO:0000313" key="8">
    <source>
        <dbReference type="EMBL" id="BCX47462.1"/>
    </source>
</evidence>
<dbReference type="InterPro" id="IPR013043">
    <property type="entry name" value="DUF1595"/>
</dbReference>
<dbReference type="InterPro" id="IPR013036">
    <property type="entry name" value="DUF1587"/>
</dbReference>
<dbReference type="Pfam" id="PF07631">
    <property type="entry name" value="PSD4"/>
    <property type="match status" value="1"/>
</dbReference>
<evidence type="ECO:0000256" key="1">
    <source>
        <dbReference type="SAM" id="MobiDB-lite"/>
    </source>
</evidence>
<dbReference type="Pfam" id="PF07635">
    <property type="entry name" value="PSCyt1"/>
    <property type="match status" value="1"/>
</dbReference>
<protein>
    <submittedName>
        <fullName evidence="8">Cytochrome c</fullName>
    </submittedName>
</protein>
<dbReference type="InterPro" id="IPR013042">
    <property type="entry name" value="DUF1592"/>
</dbReference>
<feature type="domain" description="DUF1592" evidence="5">
    <location>
        <begin position="449"/>
        <end position="576"/>
    </location>
</feature>
<dbReference type="Pfam" id="PF07637">
    <property type="entry name" value="PSD5"/>
    <property type="match status" value="1"/>
</dbReference>
<dbReference type="Pfam" id="PF07626">
    <property type="entry name" value="PSD3"/>
    <property type="match status" value="1"/>
</dbReference>
<feature type="domain" description="DUF1595" evidence="7">
    <location>
        <begin position="386"/>
        <end position="444"/>
    </location>
</feature>
<sequence>MPSTRSFALLFSLAAPVAVGEGLKKRVDPLLYEYCYDCHDEATTKAGLDLEALPFAPNDPANFALWQQVHDRVEHHEMPPKKKDQPTDKERRELVDYLKTDLLAADRAEIKEHGRVRGRRLTRVEYEHTLHDLLGIRIPLADQLPADESDHEFDNVAVGQQLSHFHLNQYLQAADIALEEAFGRLENGDEKWKRTYSPRELATVGRQGNYRGPEERDGKAWTWAMRLQFVGRMIGTNVPESGWYRITIKDVVGVNPGPDGAVWASLRTGACVSNEPMMYPVASVEATPQPRDHSYVAWMRKGHVLELRPNEGTNKFTNKGQKGGKLFYKGQDYRKDGIPGIGFGPITLERIYPGGSRGELLKKLLPGVPLKGDQPAVKDANFALSRLIRSFAERAFRRPVTEQQVAPYIELANAKLKETQQFAPALRAGYQAVLCSPRFLTFVETPGRLDDHALATRLSYFLWSSTPDAELRKLADAGRLREPGVLHGQVERLLSDPKAERFIEHFTDQWLNLREIDFTSPDPRRFGSFDPVVQDSMVLETRGFVRELLAKDLSVRNFIRSDFAFLNTRLQTHYGMKDVTVVPGKGLQKVPVKPGQRSGLVTQGSILKVTADGSVTSPVLRGVWIGERLLGLHIPPPPPNVGAIEPDIRGATSIRDQLEKHRSEASCASCHEKIDPQGFALESFDPTGQWRSRYGNSPKSAKVDPSGITPDGSTFKDIQGWKEIYHSRPEQLATAFAGHLLTYGTGAPVRFSDREAIAGILTETKKNGHGVRSLVHAIVRSEPFQHK</sequence>
<keyword evidence="9" id="KW-1185">Reference proteome</keyword>
<dbReference type="Proteomes" id="UP001374893">
    <property type="component" value="Chromosome"/>
</dbReference>
<accession>A0ABM7REU6</accession>
<dbReference type="InterPro" id="IPR011478">
    <property type="entry name" value="DUF1585"/>
</dbReference>
<dbReference type="SUPFAM" id="SSF46626">
    <property type="entry name" value="Cytochrome c"/>
    <property type="match status" value="1"/>
</dbReference>
<evidence type="ECO:0000259" key="5">
    <source>
        <dbReference type="Pfam" id="PF07631"/>
    </source>
</evidence>
<feature type="region of interest" description="Disordered" evidence="1">
    <location>
        <begin position="690"/>
        <end position="711"/>
    </location>
</feature>
<evidence type="ECO:0000259" key="2">
    <source>
        <dbReference type="Pfam" id="PF07624"/>
    </source>
</evidence>
<dbReference type="InterPro" id="IPR013039">
    <property type="entry name" value="DUF1588"/>
</dbReference>
<name>A0ABM7REU6_9BACT</name>
<evidence type="ECO:0000313" key="9">
    <source>
        <dbReference type="Proteomes" id="UP001374893"/>
    </source>
</evidence>
<evidence type="ECO:0000259" key="6">
    <source>
        <dbReference type="Pfam" id="PF07635"/>
    </source>
</evidence>
<evidence type="ECO:0000259" key="4">
    <source>
        <dbReference type="Pfam" id="PF07627"/>
    </source>
</evidence>
<evidence type="ECO:0000259" key="7">
    <source>
        <dbReference type="Pfam" id="PF07637"/>
    </source>
</evidence>